<feature type="domain" description="Fe2OG dioxygenase" evidence="7">
    <location>
        <begin position="181"/>
        <end position="273"/>
    </location>
</feature>
<comment type="cofactor">
    <cofactor evidence="1">
        <name>L-ascorbate</name>
        <dbReference type="ChEBI" id="CHEBI:38290"/>
    </cofactor>
</comment>
<dbReference type="GO" id="GO:0031418">
    <property type="term" value="F:L-ascorbic acid binding"/>
    <property type="evidence" value="ECO:0007669"/>
    <property type="project" value="UniProtKB-KW"/>
</dbReference>
<reference evidence="8" key="1">
    <citation type="submission" date="2020-07" db="EMBL/GenBank/DDBJ databases">
        <title>The High-quality genome of the commercially important snow crab, Chionoecetes opilio.</title>
        <authorList>
            <person name="Jeong J.-H."/>
            <person name="Ryu S."/>
        </authorList>
    </citation>
    <scope>NUCLEOTIDE SEQUENCE</scope>
    <source>
        <strain evidence="8">MADBK_172401_WGS</strain>
        <tissue evidence="8">Digestive gland</tissue>
    </source>
</reference>
<organism evidence="8 9">
    <name type="scientific">Chionoecetes opilio</name>
    <name type="common">Atlantic snow crab</name>
    <name type="synonym">Cancer opilio</name>
    <dbReference type="NCBI Taxonomy" id="41210"/>
    <lineage>
        <taxon>Eukaryota</taxon>
        <taxon>Metazoa</taxon>
        <taxon>Ecdysozoa</taxon>
        <taxon>Arthropoda</taxon>
        <taxon>Crustacea</taxon>
        <taxon>Multicrustacea</taxon>
        <taxon>Malacostraca</taxon>
        <taxon>Eumalacostraca</taxon>
        <taxon>Eucarida</taxon>
        <taxon>Decapoda</taxon>
        <taxon>Pleocyemata</taxon>
        <taxon>Brachyura</taxon>
        <taxon>Eubrachyura</taxon>
        <taxon>Majoidea</taxon>
        <taxon>Majidae</taxon>
        <taxon>Chionoecetes</taxon>
    </lineage>
</organism>
<keyword evidence="4" id="KW-0223">Dioxygenase</keyword>
<keyword evidence="6" id="KW-0408">Iron</keyword>
<evidence type="ECO:0000256" key="1">
    <source>
        <dbReference type="ARBA" id="ARBA00001961"/>
    </source>
</evidence>
<accession>A0A8J4YLN2</accession>
<dbReference type="PANTHER" id="PTHR24014">
    <property type="entry name" value="2-OXOGLUTARATE AND IRON-DEPENDENT OXYGENASE DOMAIN-CONTAINING PROTEIN 2"/>
    <property type="match status" value="1"/>
</dbReference>
<evidence type="ECO:0000259" key="7">
    <source>
        <dbReference type="PROSITE" id="PS51471"/>
    </source>
</evidence>
<dbReference type="Pfam" id="PF25238">
    <property type="entry name" value="OGFOD2-like"/>
    <property type="match status" value="1"/>
</dbReference>
<evidence type="ECO:0000256" key="5">
    <source>
        <dbReference type="ARBA" id="ARBA00023002"/>
    </source>
</evidence>
<sequence>MHVKFVDRDQFLKDYTQNLLARSCHDPERLIPQLEEECKRRRCLEEASLRRRRQVVAQYTPRHPHLYTLQQSFLDKQFLEVVQVARQPGQTPGSLTRLLKDHHQHIFSFPVFTKEFCEMFLEELTNYEESPLPKGRPNTMNQYGIKLEELGFTDFVSSLRLEYLIPITRLLYPGCGGDSLDSHKAFVVTYKEGDDVDLSYHYDNSEVTLNVALNEDYSEGDLYFGPMRKEQSTRRAGYSHQLGQGLLHRGQQFHGALPITGGIRHNLIIWMRSSEVRNKVCPMCDETPTLVPAKEGFGDGFTQPEEDVCSLG</sequence>
<evidence type="ECO:0000256" key="6">
    <source>
        <dbReference type="ARBA" id="ARBA00023004"/>
    </source>
</evidence>
<protein>
    <submittedName>
        <fullName evidence="8">2-oxoglutarate and iron-dependent oxygenase domain-containing protein 2</fullName>
    </submittedName>
</protein>
<dbReference type="PANTHER" id="PTHR24014:SF4">
    <property type="entry name" value="2-OXOGLUTARATE AND IRON-DEPENDENT OXYGENASE DOMAIN-CONTAINING PROTEIN 2"/>
    <property type="match status" value="1"/>
</dbReference>
<comment type="caution">
    <text evidence="8">The sequence shown here is derived from an EMBL/GenBank/DDBJ whole genome shotgun (WGS) entry which is preliminary data.</text>
</comment>
<keyword evidence="3" id="KW-0847">Vitamin C</keyword>
<evidence type="ECO:0000313" key="9">
    <source>
        <dbReference type="Proteomes" id="UP000770661"/>
    </source>
</evidence>
<dbReference type="EMBL" id="JACEEZ010000598">
    <property type="protein sequence ID" value="KAG0730027.1"/>
    <property type="molecule type" value="Genomic_DNA"/>
</dbReference>
<keyword evidence="5" id="KW-0560">Oxidoreductase</keyword>
<dbReference type="Proteomes" id="UP000770661">
    <property type="component" value="Unassembled WGS sequence"/>
</dbReference>
<proteinExistence type="predicted"/>
<dbReference type="AlphaFoldDB" id="A0A8J4YLN2"/>
<evidence type="ECO:0000256" key="4">
    <source>
        <dbReference type="ARBA" id="ARBA00022964"/>
    </source>
</evidence>
<dbReference type="GO" id="GO:0016705">
    <property type="term" value="F:oxidoreductase activity, acting on paired donors, with incorporation or reduction of molecular oxygen"/>
    <property type="evidence" value="ECO:0007669"/>
    <property type="project" value="InterPro"/>
</dbReference>
<name>A0A8J4YLN2_CHIOP</name>
<dbReference type="InterPro" id="IPR006620">
    <property type="entry name" value="Pro_4_hyd_alph"/>
</dbReference>
<dbReference type="GO" id="GO:0005506">
    <property type="term" value="F:iron ion binding"/>
    <property type="evidence" value="ECO:0007669"/>
    <property type="project" value="InterPro"/>
</dbReference>
<dbReference type="PROSITE" id="PS51471">
    <property type="entry name" value="FE2OG_OXY"/>
    <property type="match status" value="1"/>
</dbReference>
<evidence type="ECO:0000256" key="3">
    <source>
        <dbReference type="ARBA" id="ARBA00022896"/>
    </source>
</evidence>
<keyword evidence="9" id="KW-1185">Reference proteome</keyword>
<dbReference type="OrthoDB" id="1736837at2759"/>
<dbReference type="GO" id="GO:0051213">
    <property type="term" value="F:dioxygenase activity"/>
    <property type="evidence" value="ECO:0007669"/>
    <property type="project" value="UniProtKB-KW"/>
</dbReference>
<dbReference type="InterPro" id="IPR005123">
    <property type="entry name" value="Oxoglu/Fe-dep_dioxygenase_dom"/>
</dbReference>
<dbReference type="SMART" id="SM00702">
    <property type="entry name" value="P4Hc"/>
    <property type="match status" value="1"/>
</dbReference>
<dbReference type="Gene3D" id="2.60.120.620">
    <property type="entry name" value="q2cbj1_9rhob like domain"/>
    <property type="match status" value="1"/>
</dbReference>
<evidence type="ECO:0000313" key="8">
    <source>
        <dbReference type="EMBL" id="KAG0730027.1"/>
    </source>
</evidence>
<gene>
    <name evidence="8" type="primary">ogfod2</name>
    <name evidence="8" type="ORF">GWK47_029144</name>
</gene>
<evidence type="ECO:0000256" key="2">
    <source>
        <dbReference type="ARBA" id="ARBA00022723"/>
    </source>
</evidence>
<keyword evidence="2" id="KW-0479">Metal-binding</keyword>